<dbReference type="Pfam" id="PF04851">
    <property type="entry name" value="ResIII"/>
    <property type="match status" value="1"/>
</dbReference>
<dbReference type="SMART" id="SM00490">
    <property type="entry name" value="HELICc"/>
    <property type="match status" value="1"/>
</dbReference>
<dbReference type="Gene3D" id="3.30.870.10">
    <property type="entry name" value="Endonuclease Chain A"/>
    <property type="match status" value="1"/>
</dbReference>
<dbReference type="Proteomes" id="UP000286147">
    <property type="component" value="Unassembled WGS sequence"/>
</dbReference>
<dbReference type="CDD" id="cd18032">
    <property type="entry name" value="DEXHc_RE_I_III_res"/>
    <property type="match status" value="1"/>
</dbReference>
<sequence length="821" mass="96812">MAQSNLKEEIRDFTNVLTGGQTKSKQLYFQLKNSIDKAKRIDIIVSFLMESGVRLLLKDLKQAVAKNIPIRILTGNYLNITQPSALYLIKQELNNQVDLRFYDDNTHSFHPKAYFFHYDDYSEIYIGSSNISRSALTTGIEWNYRFNNLLDKDSFQQFFTTFEDLFYNHAIAITDEELYRYAKYWRKPAIIKDLEQYKTENKNITPLIQPRGVQIEALYALNNSRNEGVTKALIHAATGIGKTYLSAFDSTNYKRILFVAHREEILYQAVEAFKNVRKSEDYGLFYGRQKDKDKSMIFASVMTLAKDEYLNEAYFPRDYFEYIIIDEFHHAVTAQYKKIVNYFKPKFLLGLTATPERLDGKNIYELCDYNVPYEITLKEAINKGILVPFHYYGIYDETDYSHLHLVKGRYNEEELTNIYQANTKRFELIYKYYQKYASKQALAFCCSKQHAEMMAKDFNKRGIASVAVYSEASGEYAMERKEAINKLKQGQIKVIFSVDMFNEGVDIPSVDMVMFLRPTQSPIIFLQQLGRGLRTYQGKKYLNVLDFIGNYVKAGKFISLLTESTTESKRTYVYQEKDLPDDCILDFDMQLIDLFKQMDMKTLTMKEKINNEYFRVKELLEQRPTRVELFTYMEDSIYQYCMSHAKENPFRHYLDFLNDLNELSDDEKAVYKIIGRDFINLIETTDMQKVYKMPILYAFYNQGNIKSAITDEDVLFTWKEFFSKNKNWKDFASDMTYDKYLKITDKQHLAKAKSMPIKYLKASGKGFFVEKEGFALALNENLNEIIKNKVFVDNMKDVLEYRTIEYYRRRYSMNSDRYINI</sequence>
<evidence type="ECO:0000313" key="4">
    <source>
        <dbReference type="Proteomes" id="UP000286147"/>
    </source>
</evidence>
<evidence type="ECO:0000259" key="1">
    <source>
        <dbReference type="PROSITE" id="PS51192"/>
    </source>
</evidence>
<dbReference type="CDD" id="cd18799">
    <property type="entry name" value="SF2_C_EcoAI-like"/>
    <property type="match status" value="1"/>
</dbReference>
<feature type="domain" description="Helicase C-terminal" evidence="2">
    <location>
        <begin position="428"/>
        <end position="595"/>
    </location>
</feature>
<dbReference type="InterPro" id="IPR025202">
    <property type="entry name" value="PLD-like_dom"/>
</dbReference>
<dbReference type="AlphaFoldDB" id="A0A412CEG9"/>
<dbReference type="SMART" id="SM00487">
    <property type="entry name" value="DEXDc"/>
    <property type="match status" value="1"/>
</dbReference>
<dbReference type="SUPFAM" id="SSF52540">
    <property type="entry name" value="P-loop containing nucleoside triphosphate hydrolases"/>
    <property type="match status" value="1"/>
</dbReference>
<comment type="caution">
    <text evidence="3">The sequence shown here is derived from an EMBL/GenBank/DDBJ whole genome shotgun (WGS) entry which is preliminary data.</text>
</comment>
<dbReference type="GO" id="GO:0003677">
    <property type="term" value="F:DNA binding"/>
    <property type="evidence" value="ECO:0007669"/>
    <property type="project" value="InterPro"/>
</dbReference>
<dbReference type="PROSITE" id="PS51194">
    <property type="entry name" value="HELICASE_CTER"/>
    <property type="match status" value="1"/>
</dbReference>
<dbReference type="GO" id="GO:0004519">
    <property type="term" value="F:endonuclease activity"/>
    <property type="evidence" value="ECO:0007669"/>
    <property type="project" value="UniProtKB-KW"/>
</dbReference>
<dbReference type="GO" id="GO:0016787">
    <property type="term" value="F:hydrolase activity"/>
    <property type="evidence" value="ECO:0007669"/>
    <property type="project" value="InterPro"/>
</dbReference>
<evidence type="ECO:0000259" key="2">
    <source>
        <dbReference type="PROSITE" id="PS51194"/>
    </source>
</evidence>
<dbReference type="InterPro" id="IPR014001">
    <property type="entry name" value="Helicase_ATP-bd"/>
</dbReference>
<dbReference type="InterPro" id="IPR050742">
    <property type="entry name" value="Helicase_Restrict-Modif_Enz"/>
</dbReference>
<dbReference type="Pfam" id="PF00271">
    <property type="entry name" value="Helicase_C"/>
    <property type="match status" value="1"/>
</dbReference>
<dbReference type="PROSITE" id="PS51192">
    <property type="entry name" value="HELICASE_ATP_BIND_1"/>
    <property type="match status" value="1"/>
</dbReference>
<dbReference type="InterPro" id="IPR027417">
    <property type="entry name" value="P-loop_NTPase"/>
</dbReference>
<feature type="domain" description="Helicase ATP-binding" evidence="1">
    <location>
        <begin position="223"/>
        <end position="373"/>
    </location>
</feature>
<protein>
    <submittedName>
        <fullName evidence="3">NgoFVII family restriction endonuclease</fullName>
    </submittedName>
</protein>
<accession>A0A412CEG9</accession>
<evidence type="ECO:0000313" key="3">
    <source>
        <dbReference type="EMBL" id="RGQ83222.1"/>
    </source>
</evidence>
<organism evidence="3 4">
    <name type="scientific">Megamonas rupellensis</name>
    <dbReference type="NCBI Taxonomy" id="491921"/>
    <lineage>
        <taxon>Bacteria</taxon>
        <taxon>Bacillati</taxon>
        <taxon>Bacillota</taxon>
        <taxon>Negativicutes</taxon>
        <taxon>Selenomonadales</taxon>
        <taxon>Selenomonadaceae</taxon>
        <taxon>Megamonas</taxon>
    </lineage>
</organism>
<dbReference type="PANTHER" id="PTHR47396">
    <property type="entry name" value="TYPE I RESTRICTION ENZYME ECOKI R PROTEIN"/>
    <property type="match status" value="1"/>
</dbReference>
<keyword evidence="3" id="KW-0378">Hydrolase</keyword>
<dbReference type="GO" id="GO:0005829">
    <property type="term" value="C:cytosol"/>
    <property type="evidence" value="ECO:0007669"/>
    <property type="project" value="TreeGrafter"/>
</dbReference>
<gene>
    <name evidence="3" type="ORF">DWY77_06800</name>
</gene>
<dbReference type="EMBL" id="QRTP01000014">
    <property type="protein sequence ID" value="RGQ83222.1"/>
    <property type="molecule type" value="Genomic_DNA"/>
</dbReference>
<dbReference type="Pfam" id="PF13091">
    <property type="entry name" value="PLDc_2"/>
    <property type="match status" value="1"/>
</dbReference>
<name>A0A412CEG9_9FIRM</name>
<dbReference type="RefSeq" id="WP_118036019.1">
    <property type="nucleotide sequence ID" value="NZ_QRTP01000014.1"/>
</dbReference>
<reference evidence="3 4" key="1">
    <citation type="submission" date="2018-08" db="EMBL/GenBank/DDBJ databases">
        <title>A genome reference for cultivated species of the human gut microbiota.</title>
        <authorList>
            <person name="Zou Y."/>
            <person name="Xue W."/>
            <person name="Luo G."/>
        </authorList>
    </citation>
    <scope>NUCLEOTIDE SEQUENCE [LARGE SCALE GENOMIC DNA]</scope>
    <source>
        <strain evidence="3 4">AF27-12</strain>
    </source>
</reference>
<keyword evidence="3" id="KW-0255">Endonuclease</keyword>
<keyword evidence="3" id="KW-0540">Nuclease</keyword>
<dbReference type="Gene3D" id="3.40.50.300">
    <property type="entry name" value="P-loop containing nucleotide triphosphate hydrolases"/>
    <property type="match status" value="2"/>
</dbReference>
<dbReference type="InterPro" id="IPR001650">
    <property type="entry name" value="Helicase_C-like"/>
</dbReference>
<dbReference type="SUPFAM" id="SSF56024">
    <property type="entry name" value="Phospholipase D/nuclease"/>
    <property type="match status" value="1"/>
</dbReference>
<dbReference type="PANTHER" id="PTHR47396:SF1">
    <property type="entry name" value="ATP-DEPENDENT HELICASE IRC3-RELATED"/>
    <property type="match status" value="1"/>
</dbReference>
<proteinExistence type="predicted"/>
<dbReference type="InterPro" id="IPR006935">
    <property type="entry name" value="Helicase/UvrB_N"/>
</dbReference>
<dbReference type="GO" id="GO:0005524">
    <property type="term" value="F:ATP binding"/>
    <property type="evidence" value="ECO:0007669"/>
    <property type="project" value="InterPro"/>
</dbReference>
<dbReference type="CDD" id="cd09205">
    <property type="entry name" value="PLDc_N_DEXD_b3"/>
    <property type="match status" value="1"/>
</dbReference>